<keyword evidence="2" id="KW-1185">Reference proteome</keyword>
<organism evidence="1 2">
    <name type="scientific">Halosimplex pelagicum</name>
    <dbReference type="NCBI Taxonomy" id="869886"/>
    <lineage>
        <taxon>Archaea</taxon>
        <taxon>Methanobacteriati</taxon>
        <taxon>Methanobacteriota</taxon>
        <taxon>Stenosarchaea group</taxon>
        <taxon>Halobacteria</taxon>
        <taxon>Halobacteriales</taxon>
        <taxon>Haloarculaceae</taxon>
        <taxon>Halosimplex</taxon>
    </lineage>
</organism>
<dbReference type="AlphaFoldDB" id="A0A7D5TEF0"/>
<sequence length="150" mass="16210">MQSDSARTGDHATLLIQQLGLPEDDDHRDALLEDLETAVKTVLADHGLDADRVKAIGGHTYTSISPDCPECGDRLRLIEPTLGPNNGAFATASCECGWRGDANYRLIDLEDTHLQASDDEDAAGSETAAAILEETSSVRLHDVEPMYTPY</sequence>
<dbReference type="GeneID" id="56084991"/>
<dbReference type="EMBL" id="CP058909">
    <property type="protein sequence ID" value="QLH83835.1"/>
    <property type="molecule type" value="Genomic_DNA"/>
</dbReference>
<accession>A0A7D5TEF0</accession>
<evidence type="ECO:0000313" key="2">
    <source>
        <dbReference type="Proteomes" id="UP000509346"/>
    </source>
</evidence>
<proteinExistence type="predicted"/>
<protein>
    <submittedName>
        <fullName evidence="1">Uncharacterized protein</fullName>
    </submittedName>
</protein>
<gene>
    <name evidence="1" type="ORF">HZS54_20340</name>
</gene>
<dbReference type="RefSeq" id="WP_179918876.1">
    <property type="nucleotide sequence ID" value="NZ_CP058909.1"/>
</dbReference>
<dbReference type="Proteomes" id="UP000509346">
    <property type="component" value="Chromosome"/>
</dbReference>
<reference evidence="1 2" key="1">
    <citation type="submission" date="2020-07" db="EMBL/GenBank/DDBJ databases">
        <title>Halosimplex litoreum sp. nov. and Halosimplex rubrum sp. nov., isolated from different salt environments.</title>
        <authorList>
            <person name="Cui H."/>
        </authorList>
    </citation>
    <scope>NUCLEOTIDE SEQUENCE [LARGE SCALE GENOMIC DNA]</scope>
    <source>
        <strain evidence="1 2">R2</strain>
    </source>
</reference>
<evidence type="ECO:0000313" key="1">
    <source>
        <dbReference type="EMBL" id="QLH83835.1"/>
    </source>
</evidence>
<name>A0A7D5TEF0_9EURY</name>
<dbReference type="KEGG" id="hpel:HZS54_20340"/>